<sequence length="224" mass="23189">MKVLRTFAQDPAAGAAQLGQVQIGGGRRERHGAGADPRRDAAHAAVQVHAALGAGGGRAARAAPGAAARARVAALARQARAGQLRVSPRGRRPPGGTPPPAPAPAPAAAPAPAHAAAAALARLLRRRLRGAGAEDGVQPAALGGRARTDHPAGAFVSRPGYLLYVVALDAIATVYDFVFAVCLFTCVMSRGKRTRNSLVLLFYFREKPDRIISTAKTGQIRKRL</sequence>
<evidence type="ECO:0000313" key="3">
    <source>
        <dbReference type="EMBL" id="CAH2049573.1"/>
    </source>
</evidence>
<evidence type="ECO:0000313" key="4">
    <source>
        <dbReference type="Proteomes" id="UP000837857"/>
    </source>
</evidence>
<proteinExistence type="predicted"/>
<protein>
    <submittedName>
        <fullName evidence="3">Uncharacterized protein</fullName>
    </submittedName>
</protein>
<evidence type="ECO:0000256" key="1">
    <source>
        <dbReference type="SAM" id="MobiDB-lite"/>
    </source>
</evidence>
<dbReference type="Proteomes" id="UP000837857">
    <property type="component" value="Chromosome 19"/>
</dbReference>
<keyword evidence="4" id="KW-1185">Reference proteome</keyword>
<reference evidence="3" key="1">
    <citation type="submission" date="2022-03" db="EMBL/GenBank/DDBJ databases">
        <authorList>
            <person name="Martin H S."/>
        </authorList>
    </citation>
    <scope>NUCLEOTIDE SEQUENCE</scope>
</reference>
<keyword evidence="2" id="KW-1133">Transmembrane helix</keyword>
<gene>
    <name evidence="3" type="ORF">IPOD504_LOCUS6932</name>
</gene>
<organism evidence="3 4">
    <name type="scientific">Iphiclides podalirius</name>
    <name type="common">scarce swallowtail</name>
    <dbReference type="NCBI Taxonomy" id="110791"/>
    <lineage>
        <taxon>Eukaryota</taxon>
        <taxon>Metazoa</taxon>
        <taxon>Ecdysozoa</taxon>
        <taxon>Arthropoda</taxon>
        <taxon>Hexapoda</taxon>
        <taxon>Insecta</taxon>
        <taxon>Pterygota</taxon>
        <taxon>Neoptera</taxon>
        <taxon>Endopterygota</taxon>
        <taxon>Lepidoptera</taxon>
        <taxon>Glossata</taxon>
        <taxon>Ditrysia</taxon>
        <taxon>Papilionoidea</taxon>
        <taxon>Papilionidae</taxon>
        <taxon>Papilioninae</taxon>
        <taxon>Iphiclides</taxon>
    </lineage>
</organism>
<keyword evidence="2" id="KW-0812">Transmembrane</keyword>
<feature type="non-terminal residue" evidence="3">
    <location>
        <position position="224"/>
    </location>
</feature>
<keyword evidence="2" id="KW-0472">Membrane</keyword>
<dbReference type="EMBL" id="OW152831">
    <property type="protein sequence ID" value="CAH2049573.1"/>
    <property type="molecule type" value="Genomic_DNA"/>
</dbReference>
<feature type="region of interest" description="Disordered" evidence="1">
    <location>
        <begin position="79"/>
        <end position="110"/>
    </location>
</feature>
<accession>A0ABN8IB12</accession>
<evidence type="ECO:0000256" key="2">
    <source>
        <dbReference type="SAM" id="Phobius"/>
    </source>
</evidence>
<feature type="transmembrane region" description="Helical" evidence="2">
    <location>
        <begin position="161"/>
        <end position="187"/>
    </location>
</feature>
<feature type="compositionally biased region" description="Pro residues" evidence="1">
    <location>
        <begin position="95"/>
        <end position="109"/>
    </location>
</feature>
<name>A0ABN8IB12_9NEOP</name>